<proteinExistence type="predicted"/>
<feature type="transmembrane region" description="Helical" evidence="1">
    <location>
        <begin position="6"/>
        <end position="25"/>
    </location>
</feature>
<dbReference type="AlphaFoldDB" id="A0AAX1EHS9"/>
<evidence type="ECO:0000313" key="2">
    <source>
        <dbReference type="EMBL" id="QBR84593.1"/>
    </source>
</evidence>
<evidence type="ECO:0000313" key="3">
    <source>
        <dbReference type="Proteomes" id="UP000295517"/>
    </source>
</evidence>
<feature type="transmembrane region" description="Helical" evidence="1">
    <location>
        <begin position="74"/>
        <end position="105"/>
    </location>
</feature>
<gene>
    <name evidence="2" type="ORF">E3983_09585</name>
</gene>
<organism evidence="2 3">
    <name type="scientific">Legionella israelensis</name>
    <dbReference type="NCBI Taxonomy" id="454"/>
    <lineage>
        <taxon>Bacteria</taxon>
        <taxon>Pseudomonadati</taxon>
        <taxon>Pseudomonadota</taxon>
        <taxon>Gammaproteobacteria</taxon>
        <taxon>Legionellales</taxon>
        <taxon>Legionellaceae</taxon>
        <taxon>Legionella</taxon>
    </lineage>
</organism>
<evidence type="ECO:0000256" key="1">
    <source>
        <dbReference type="SAM" id="Phobius"/>
    </source>
</evidence>
<keyword evidence="1" id="KW-1133">Transmembrane helix</keyword>
<dbReference type="GO" id="GO:0016020">
    <property type="term" value="C:membrane"/>
    <property type="evidence" value="ECO:0007669"/>
    <property type="project" value="InterPro"/>
</dbReference>
<dbReference type="InterPro" id="IPR003425">
    <property type="entry name" value="CCB3/YggT"/>
</dbReference>
<keyword evidence="1" id="KW-0812">Transmembrane</keyword>
<dbReference type="Pfam" id="PF02325">
    <property type="entry name" value="CCB3_YggT"/>
    <property type="match status" value="2"/>
</dbReference>
<reference evidence="2 3" key="1">
    <citation type="submission" date="2019-03" db="EMBL/GenBank/DDBJ databases">
        <title>Diverse conjugative elements silence natural transformation in Legionella species.</title>
        <authorList>
            <person name="Durieux I."/>
            <person name="Ginevra C."/>
            <person name="Attaiech L."/>
            <person name="Picq K."/>
            <person name="Juan P.A."/>
            <person name="Jarraud S."/>
            <person name="Charpentier X."/>
        </authorList>
    </citation>
    <scope>NUCLEOTIDE SEQUENCE [LARGE SCALE GENOMIC DNA]</scope>
    <source>
        <strain evidence="2 3">HL-0427-4011</strain>
    </source>
</reference>
<dbReference type="RefSeq" id="WP_135060796.1">
    <property type="nucleotide sequence ID" value="NZ_CP038254.1"/>
</dbReference>
<keyword evidence="1" id="KW-0472">Membrane</keyword>
<dbReference type="EMBL" id="CP038254">
    <property type="protein sequence ID" value="QBR84593.1"/>
    <property type="molecule type" value="Genomic_DNA"/>
</dbReference>
<feature type="transmembrane region" description="Helical" evidence="1">
    <location>
        <begin position="161"/>
        <end position="182"/>
    </location>
</feature>
<accession>A0AAX1EHS9</accession>
<protein>
    <submittedName>
        <fullName evidence="2">YggT family protein</fullName>
    </submittedName>
</protein>
<dbReference type="Proteomes" id="UP000295517">
    <property type="component" value="Chromosome"/>
</dbReference>
<feature type="transmembrane region" description="Helical" evidence="1">
    <location>
        <begin position="117"/>
        <end position="140"/>
    </location>
</feature>
<sequence length="191" mass="21910">MSGFQAVGLFLVSIFFTLVIFSLWLRIAIRFFRISAINPASQIIYKITNPIVLPLNHIFNIEYKASNRYDWTTFAALVVVEFIKIIIVSLLVFGALIPFTFILVYVLADLIIQPCDLLFYIILIQVVLSWVSPTLQHPVLDVIRIITAPFLNFGRKIIPDISGFDFSPFIILIILKVITLFINHSLPWRLL</sequence>
<name>A0AAX1EHS9_9GAMM</name>